<evidence type="ECO:0000313" key="1">
    <source>
        <dbReference type="EMBL" id="KRN89203.1"/>
    </source>
</evidence>
<dbReference type="Proteomes" id="UP000051529">
    <property type="component" value="Unassembled WGS sequence"/>
</dbReference>
<proteinExistence type="predicted"/>
<accession>A0A0R2KIJ3</accession>
<gene>
    <name evidence="1" type="ORF">IV44_GL001099</name>
</gene>
<organism evidence="1 2">
    <name type="scientific">Lactobacillus amylovorus subsp. animalium DSM 16698</name>
    <dbReference type="NCBI Taxonomy" id="695563"/>
    <lineage>
        <taxon>Bacteria</taxon>
        <taxon>Bacillati</taxon>
        <taxon>Bacillota</taxon>
        <taxon>Bacilli</taxon>
        <taxon>Lactobacillales</taxon>
        <taxon>Lactobacillaceae</taxon>
        <taxon>Lactobacillus</taxon>
        <taxon>Lactobacillus amylovorus subsp. animalium</taxon>
    </lineage>
</organism>
<name>A0A0R2KIJ3_LACAM</name>
<dbReference type="RefSeq" id="WP_013437699.1">
    <property type="nucleotide sequence ID" value="NZ_JQBQ01000036.1"/>
</dbReference>
<dbReference type="AlphaFoldDB" id="A0A0R2KIJ3"/>
<dbReference type="Pfam" id="PF11687">
    <property type="entry name" value="DUF3284"/>
    <property type="match status" value="1"/>
</dbReference>
<dbReference type="EMBL" id="JQBQ01000036">
    <property type="protein sequence ID" value="KRN89203.1"/>
    <property type="molecule type" value="Genomic_DNA"/>
</dbReference>
<sequence>MITTSKQFSFKAKDFFDYLESQLIPAIKKARGNNMPVTLTKGTKYEMDDTKVEITQYERGKVYAAHFITPRLELQIKYITEDNDDGVLITFSEDMLSFDREKHGKLQTMFYNWQLKMGAKKELKRMGDNVYANMVA</sequence>
<reference evidence="1 2" key="1">
    <citation type="journal article" date="2015" name="Genome Announc.">
        <title>Expanding the biotechnology potential of lactobacilli through comparative genomics of 213 strains and associated genera.</title>
        <authorList>
            <person name="Sun Z."/>
            <person name="Harris H.M."/>
            <person name="McCann A."/>
            <person name="Guo C."/>
            <person name="Argimon S."/>
            <person name="Zhang W."/>
            <person name="Yang X."/>
            <person name="Jeffery I.B."/>
            <person name="Cooney J.C."/>
            <person name="Kagawa T.F."/>
            <person name="Liu W."/>
            <person name="Song Y."/>
            <person name="Salvetti E."/>
            <person name="Wrobel A."/>
            <person name="Rasinkangas P."/>
            <person name="Parkhill J."/>
            <person name="Rea M.C."/>
            <person name="O'Sullivan O."/>
            <person name="Ritari J."/>
            <person name="Douillard F.P."/>
            <person name="Paul Ross R."/>
            <person name="Yang R."/>
            <person name="Briner A.E."/>
            <person name="Felis G.E."/>
            <person name="de Vos W.M."/>
            <person name="Barrangou R."/>
            <person name="Klaenhammer T.R."/>
            <person name="Caufield P.W."/>
            <person name="Cui Y."/>
            <person name="Zhang H."/>
            <person name="O'Toole P.W."/>
        </authorList>
    </citation>
    <scope>NUCLEOTIDE SEQUENCE [LARGE SCALE GENOMIC DNA]</scope>
    <source>
        <strain evidence="1 2">DSM 16698</strain>
    </source>
</reference>
<dbReference type="InterPro" id="IPR021701">
    <property type="entry name" value="DUF3284"/>
</dbReference>
<dbReference type="PATRIC" id="fig|695563.3.peg.1152"/>
<comment type="caution">
    <text evidence="1">The sequence shown here is derived from an EMBL/GenBank/DDBJ whole genome shotgun (WGS) entry which is preliminary data.</text>
</comment>
<protein>
    <recommendedName>
        <fullName evidence="3">DUF3284 domain-containing protein</fullName>
    </recommendedName>
</protein>
<evidence type="ECO:0000313" key="2">
    <source>
        <dbReference type="Proteomes" id="UP000051529"/>
    </source>
</evidence>
<evidence type="ECO:0008006" key="3">
    <source>
        <dbReference type="Google" id="ProtNLM"/>
    </source>
</evidence>